<dbReference type="InterPro" id="IPR005467">
    <property type="entry name" value="His_kinase_dom"/>
</dbReference>
<dbReference type="GO" id="GO:0005886">
    <property type="term" value="C:plasma membrane"/>
    <property type="evidence" value="ECO:0007669"/>
    <property type="project" value="TreeGrafter"/>
</dbReference>
<dbReference type="CDD" id="cd00075">
    <property type="entry name" value="HATPase"/>
    <property type="match status" value="1"/>
</dbReference>
<evidence type="ECO:0000259" key="13">
    <source>
        <dbReference type="PROSITE" id="PS50885"/>
    </source>
</evidence>
<name>A0A143PHR4_LUTPR</name>
<dbReference type="Pfam" id="PF00672">
    <property type="entry name" value="HAMP"/>
    <property type="match status" value="1"/>
</dbReference>
<keyword evidence="7" id="KW-0418">Kinase</keyword>
<keyword evidence="8 11" id="KW-1133">Transmembrane helix</keyword>
<dbReference type="KEGG" id="abac:LuPra_01263"/>
<keyword evidence="15" id="KW-1185">Reference proteome</keyword>
<dbReference type="PROSITE" id="PS50109">
    <property type="entry name" value="HIS_KIN"/>
    <property type="match status" value="1"/>
</dbReference>
<feature type="transmembrane region" description="Helical" evidence="11">
    <location>
        <begin position="20"/>
        <end position="40"/>
    </location>
</feature>
<accession>A0A143PHR4</accession>
<dbReference type="SMART" id="SM00304">
    <property type="entry name" value="HAMP"/>
    <property type="match status" value="1"/>
</dbReference>
<keyword evidence="9" id="KW-0902">Two-component regulatory system</keyword>
<keyword evidence="10 11" id="KW-0472">Membrane</keyword>
<reference evidence="14 15" key="1">
    <citation type="journal article" date="2016" name="Genome Announc.">
        <title>First Complete Genome Sequence of a Subdivision 6 Acidobacterium Strain.</title>
        <authorList>
            <person name="Huang S."/>
            <person name="Vieira S."/>
            <person name="Bunk B."/>
            <person name="Riedel T."/>
            <person name="Sproer C."/>
            <person name="Overmann J."/>
        </authorList>
    </citation>
    <scope>NUCLEOTIDE SEQUENCE [LARGE SCALE GENOMIC DNA]</scope>
    <source>
        <strain evidence="15">DSM 100886 HEG_-6_39</strain>
    </source>
</reference>
<dbReference type="AlphaFoldDB" id="A0A143PHR4"/>
<keyword evidence="4" id="KW-0597">Phosphoprotein</keyword>
<dbReference type="SMART" id="SM00387">
    <property type="entry name" value="HATPase_c"/>
    <property type="match status" value="1"/>
</dbReference>
<feature type="domain" description="HAMP" evidence="13">
    <location>
        <begin position="191"/>
        <end position="245"/>
    </location>
</feature>
<evidence type="ECO:0000256" key="9">
    <source>
        <dbReference type="ARBA" id="ARBA00023012"/>
    </source>
</evidence>
<feature type="domain" description="Histidine kinase" evidence="12">
    <location>
        <begin position="253"/>
        <end position="466"/>
    </location>
</feature>
<dbReference type="SUPFAM" id="SSF47384">
    <property type="entry name" value="Homodimeric domain of signal transducing histidine kinase"/>
    <property type="match status" value="1"/>
</dbReference>
<organism evidence="14 15">
    <name type="scientific">Luteitalea pratensis</name>
    <dbReference type="NCBI Taxonomy" id="1855912"/>
    <lineage>
        <taxon>Bacteria</taxon>
        <taxon>Pseudomonadati</taxon>
        <taxon>Acidobacteriota</taxon>
        <taxon>Vicinamibacteria</taxon>
        <taxon>Vicinamibacterales</taxon>
        <taxon>Vicinamibacteraceae</taxon>
        <taxon>Luteitalea</taxon>
    </lineage>
</organism>
<evidence type="ECO:0000256" key="10">
    <source>
        <dbReference type="ARBA" id="ARBA00023136"/>
    </source>
</evidence>
<gene>
    <name evidence="14" type="primary">phoR_2</name>
    <name evidence="14" type="ORF">LuPra_01263</name>
</gene>
<dbReference type="InterPro" id="IPR050428">
    <property type="entry name" value="TCS_sensor_his_kinase"/>
</dbReference>
<dbReference type="RefSeq" id="WP_110169943.1">
    <property type="nucleotide sequence ID" value="NZ_CP015136.1"/>
</dbReference>
<dbReference type="Pfam" id="PF00512">
    <property type="entry name" value="HisKA"/>
    <property type="match status" value="1"/>
</dbReference>
<dbReference type="InterPro" id="IPR003594">
    <property type="entry name" value="HATPase_dom"/>
</dbReference>
<keyword evidence="5 14" id="KW-0808">Transferase</keyword>
<dbReference type="CDD" id="cd00082">
    <property type="entry name" value="HisKA"/>
    <property type="match status" value="1"/>
</dbReference>
<sequence length="472" mass="51172">MSSGWRDAWRDALGLRLALWYAAIFVASALALVALTYVLLSASLSRYDRETIESALVQYARAYMLGGPEGLAQELRDGNLAATPGPLFVRTLGPGQELVFFSMPQQWRRFDLSQLDTPRLSGEQTWAELDTGDGGDVLEVASVRLPDGTLLQVGKSTDRRRELLQRFRRVLFIDLALVVVIALAGGAIVTRSGLQPVRALAETVRGIVRTGRTDARVPPSNPGDTLGELGGLVNAMLDRIDRVVTGMRGALDNVAHDLRTPLTRLRGIAEEALASGDAQRMRDALAECVEEADRVDTMLHTLMDISEAETGTMALRREAVPMAELVQQTMDLYEDAAEAHGLELTADVADGLVVSVDRARLRQVLANLVDNAVKYTPAGGRVHLQASQDGSEAVVRVRDTGAGIEPDELPRIWERLYRGDRSRTTRGLGLGLSLVKAIVEAHGGRVSVASTPGESSEFELHLPLQAPDLSTM</sequence>
<evidence type="ECO:0000256" key="2">
    <source>
        <dbReference type="ARBA" id="ARBA00004370"/>
    </source>
</evidence>
<dbReference type="Gene3D" id="3.30.565.10">
    <property type="entry name" value="Histidine kinase-like ATPase, C-terminal domain"/>
    <property type="match status" value="1"/>
</dbReference>
<evidence type="ECO:0000256" key="8">
    <source>
        <dbReference type="ARBA" id="ARBA00022989"/>
    </source>
</evidence>
<dbReference type="PROSITE" id="PS50885">
    <property type="entry name" value="HAMP"/>
    <property type="match status" value="1"/>
</dbReference>
<dbReference type="InterPro" id="IPR003660">
    <property type="entry name" value="HAMP_dom"/>
</dbReference>
<evidence type="ECO:0000259" key="12">
    <source>
        <dbReference type="PROSITE" id="PS50109"/>
    </source>
</evidence>
<dbReference type="EMBL" id="CP015136">
    <property type="protein sequence ID" value="AMY08075.1"/>
    <property type="molecule type" value="Genomic_DNA"/>
</dbReference>
<dbReference type="Gene3D" id="6.10.340.10">
    <property type="match status" value="1"/>
</dbReference>
<dbReference type="FunFam" id="3.30.565.10:FF:000006">
    <property type="entry name" value="Sensor histidine kinase WalK"/>
    <property type="match status" value="1"/>
</dbReference>
<evidence type="ECO:0000313" key="14">
    <source>
        <dbReference type="EMBL" id="AMY08075.1"/>
    </source>
</evidence>
<evidence type="ECO:0000256" key="7">
    <source>
        <dbReference type="ARBA" id="ARBA00022777"/>
    </source>
</evidence>
<dbReference type="OrthoDB" id="9796330at2"/>
<dbReference type="Proteomes" id="UP000076079">
    <property type="component" value="Chromosome"/>
</dbReference>
<dbReference type="STRING" id="1855912.LuPra_01263"/>
<evidence type="ECO:0000256" key="4">
    <source>
        <dbReference type="ARBA" id="ARBA00022553"/>
    </source>
</evidence>
<dbReference type="InterPro" id="IPR036890">
    <property type="entry name" value="HATPase_C_sf"/>
</dbReference>
<dbReference type="EC" id="2.7.13.3" evidence="3"/>
<evidence type="ECO:0000256" key="3">
    <source>
        <dbReference type="ARBA" id="ARBA00012438"/>
    </source>
</evidence>
<proteinExistence type="predicted"/>
<comment type="subcellular location">
    <subcellularLocation>
        <location evidence="2">Membrane</location>
    </subcellularLocation>
</comment>
<dbReference type="InterPro" id="IPR004358">
    <property type="entry name" value="Sig_transdc_His_kin-like_C"/>
</dbReference>
<comment type="catalytic activity">
    <reaction evidence="1">
        <text>ATP + protein L-histidine = ADP + protein N-phospho-L-histidine.</text>
        <dbReference type="EC" id="2.7.13.3"/>
    </reaction>
</comment>
<evidence type="ECO:0000256" key="11">
    <source>
        <dbReference type="SAM" id="Phobius"/>
    </source>
</evidence>
<dbReference type="SMART" id="SM00388">
    <property type="entry name" value="HisKA"/>
    <property type="match status" value="1"/>
</dbReference>
<dbReference type="GO" id="GO:0000155">
    <property type="term" value="F:phosphorelay sensor kinase activity"/>
    <property type="evidence" value="ECO:0007669"/>
    <property type="project" value="InterPro"/>
</dbReference>
<dbReference type="PATRIC" id="fig|1813736.3.peg.1309"/>
<dbReference type="PANTHER" id="PTHR45436">
    <property type="entry name" value="SENSOR HISTIDINE KINASE YKOH"/>
    <property type="match status" value="1"/>
</dbReference>
<reference evidence="15" key="2">
    <citation type="submission" date="2016-04" db="EMBL/GenBank/DDBJ databases">
        <title>First Complete Genome Sequence of a Subdivision 6 Acidobacterium.</title>
        <authorList>
            <person name="Huang S."/>
            <person name="Vieira S."/>
            <person name="Bunk B."/>
            <person name="Riedel T."/>
            <person name="Sproeer C."/>
            <person name="Overmann J."/>
        </authorList>
    </citation>
    <scope>NUCLEOTIDE SEQUENCE [LARGE SCALE GENOMIC DNA]</scope>
    <source>
        <strain evidence="15">DSM 100886 HEG_-6_39</strain>
    </source>
</reference>
<dbReference type="Gene3D" id="1.10.287.130">
    <property type="match status" value="1"/>
</dbReference>
<dbReference type="PRINTS" id="PR00344">
    <property type="entry name" value="BCTRLSENSOR"/>
</dbReference>
<evidence type="ECO:0000256" key="5">
    <source>
        <dbReference type="ARBA" id="ARBA00022679"/>
    </source>
</evidence>
<evidence type="ECO:0000256" key="6">
    <source>
        <dbReference type="ARBA" id="ARBA00022692"/>
    </source>
</evidence>
<dbReference type="SUPFAM" id="SSF55874">
    <property type="entry name" value="ATPase domain of HSP90 chaperone/DNA topoisomerase II/histidine kinase"/>
    <property type="match status" value="1"/>
</dbReference>
<dbReference type="InterPro" id="IPR036097">
    <property type="entry name" value="HisK_dim/P_sf"/>
</dbReference>
<dbReference type="InterPro" id="IPR003661">
    <property type="entry name" value="HisK_dim/P_dom"/>
</dbReference>
<dbReference type="Pfam" id="PF02518">
    <property type="entry name" value="HATPase_c"/>
    <property type="match status" value="1"/>
</dbReference>
<keyword evidence="6 11" id="KW-0812">Transmembrane</keyword>
<feature type="transmembrane region" description="Helical" evidence="11">
    <location>
        <begin position="170"/>
        <end position="189"/>
    </location>
</feature>
<evidence type="ECO:0000313" key="15">
    <source>
        <dbReference type="Proteomes" id="UP000076079"/>
    </source>
</evidence>
<dbReference type="PANTHER" id="PTHR45436:SF8">
    <property type="entry name" value="HISTIDINE KINASE"/>
    <property type="match status" value="1"/>
</dbReference>
<evidence type="ECO:0000256" key="1">
    <source>
        <dbReference type="ARBA" id="ARBA00000085"/>
    </source>
</evidence>
<protein>
    <recommendedName>
        <fullName evidence="3">histidine kinase</fullName>
        <ecNumber evidence="3">2.7.13.3</ecNumber>
    </recommendedName>
</protein>